<feature type="region of interest" description="Disordered" evidence="2">
    <location>
        <begin position="202"/>
        <end position="235"/>
    </location>
</feature>
<dbReference type="VEuPathDB" id="FungiDB:MYCTH_2305132"/>
<dbReference type="PANTHER" id="PTHR15323">
    <property type="entry name" value="D123 PROTEIN"/>
    <property type="match status" value="1"/>
</dbReference>
<feature type="compositionally biased region" description="Low complexity" evidence="2">
    <location>
        <begin position="222"/>
        <end position="235"/>
    </location>
</feature>
<feature type="compositionally biased region" description="Basic and acidic residues" evidence="2">
    <location>
        <begin position="412"/>
        <end position="421"/>
    </location>
</feature>
<feature type="compositionally biased region" description="Acidic residues" evidence="2">
    <location>
        <begin position="84"/>
        <end position="94"/>
    </location>
</feature>
<evidence type="ECO:0000256" key="1">
    <source>
        <dbReference type="ARBA" id="ARBA00011047"/>
    </source>
</evidence>
<dbReference type="InParanoid" id="G2QC54"/>
<protein>
    <submittedName>
        <fullName evidence="3">Uncharacterized protein</fullName>
    </submittedName>
</protein>
<feature type="region of interest" description="Disordered" evidence="2">
    <location>
        <begin position="380"/>
        <end position="430"/>
    </location>
</feature>
<dbReference type="OMA" id="TFPDPNF"/>
<comment type="similarity">
    <text evidence="1">Belongs to the CDC123 family.</text>
</comment>
<dbReference type="GO" id="GO:0005737">
    <property type="term" value="C:cytoplasm"/>
    <property type="evidence" value="ECO:0007669"/>
    <property type="project" value="TreeGrafter"/>
</dbReference>
<feature type="region of interest" description="Disordered" evidence="2">
    <location>
        <begin position="73"/>
        <end position="130"/>
    </location>
</feature>
<evidence type="ECO:0000256" key="2">
    <source>
        <dbReference type="SAM" id="MobiDB-lite"/>
    </source>
</evidence>
<reference evidence="3 4" key="1">
    <citation type="journal article" date="2011" name="Nat. Biotechnol.">
        <title>Comparative genomic analysis of the thermophilic biomass-degrading fungi Myceliophthora thermophila and Thielavia terrestris.</title>
        <authorList>
            <person name="Berka R.M."/>
            <person name="Grigoriev I.V."/>
            <person name="Otillar R."/>
            <person name="Salamov A."/>
            <person name="Grimwood J."/>
            <person name="Reid I."/>
            <person name="Ishmael N."/>
            <person name="John T."/>
            <person name="Darmond C."/>
            <person name="Moisan M.-C."/>
            <person name="Henrissat B."/>
            <person name="Coutinho P.M."/>
            <person name="Lombard V."/>
            <person name="Natvig D.O."/>
            <person name="Lindquist E."/>
            <person name="Schmutz J."/>
            <person name="Lucas S."/>
            <person name="Harris P."/>
            <person name="Powlowski J."/>
            <person name="Bellemare A."/>
            <person name="Taylor D."/>
            <person name="Butler G."/>
            <person name="de Vries R.P."/>
            <person name="Allijn I.E."/>
            <person name="van den Brink J."/>
            <person name="Ushinsky S."/>
            <person name="Storms R."/>
            <person name="Powell A.J."/>
            <person name="Paulsen I.T."/>
            <person name="Elbourne L.D.H."/>
            <person name="Baker S.E."/>
            <person name="Magnuson J."/>
            <person name="LaBoissiere S."/>
            <person name="Clutterbuck A.J."/>
            <person name="Martinez D."/>
            <person name="Wogulis M."/>
            <person name="de Leon A.L."/>
            <person name="Rey M.W."/>
            <person name="Tsang A."/>
        </authorList>
    </citation>
    <scope>NUCLEOTIDE SEQUENCE [LARGE SCALE GENOMIC DNA]</scope>
    <source>
        <strain evidence="4">ATCC 42464 / BCRC 31852 / DSM 1799</strain>
    </source>
</reference>
<organism evidence="3 4">
    <name type="scientific">Thermothelomyces thermophilus (strain ATCC 42464 / BCRC 31852 / DSM 1799)</name>
    <name type="common">Sporotrichum thermophile</name>
    <dbReference type="NCBI Taxonomy" id="573729"/>
    <lineage>
        <taxon>Eukaryota</taxon>
        <taxon>Fungi</taxon>
        <taxon>Dikarya</taxon>
        <taxon>Ascomycota</taxon>
        <taxon>Pezizomycotina</taxon>
        <taxon>Sordariomycetes</taxon>
        <taxon>Sordariomycetidae</taxon>
        <taxon>Sordariales</taxon>
        <taxon>Chaetomiaceae</taxon>
        <taxon>Thermothelomyces</taxon>
    </lineage>
</organism>
<dbReference type="RefSeq" id="XP_003663328.1">
    <property type="nucleotide sequence ID" value="XM_003663280.1"/>
</dbReference>
<evidence type="ECO:0000313" key="4">
    <source>
        <dbReference type="Proteomes" id="UP000007322"/>
    </source>
</evidence>
<feature type="compositionally biased region" description="Acidic residues" evidence="2">
    <location>
        <begin position="389"/>
        <end position="411"/>
    </location>
</feature>
<dbReference type="GeneID" id="11507954"/>
<dbReference type="eggNOG" id="KOG2983">
    <property type="taxonomic scope" value="Eukaryota"/>
</dbReference>
<dbReference type="STRING" id="573729.G2QC54"/>
<dbReference type="OrthoDB" id="360540at2759"/>
<dbReference type="PANTHER" id="PTHR15323:SF6">
    <property type="entry name" value="CELL DIVISION CYCLE PROTEIN 123 HOMOLOG"/>
    <property type="match status" value="1"/>
</dbReference>
<dbReference type="AlphaFoldDB" id="G2QC54"/>
<dbReference type="FunCoup" id="G2QC54">
    <property type="interactions" value="704"/>
</dbReference>
<gene>
    <name evidence="3" type="ORF">MYCTH_2305132</name>
</gene>
<dbReference type="Pfam" id="PF07065">
    <property type="entry name" value="D123"/>
    <property type="match status" value="1"/>
</dbReference>
<feature type="region of interest" description="Disordered" evidence="2">
    <location>
        <begin position="1"/>
        <end position="20"/>
    </location>
</feature>
<dbReference type="Proteomes" id="UP000007322">
    <property type="component" value="Chromosome 3"/>
</dbReference>
<dbReference type="EMBL" id="CP003004">
    <property type="protein sequence ID" value="AEO58083.1"/>
    <property type="molecule type" value="Genomic_DNA"/>
</dbReference>
<proteinExistence type="inferred from homology"/>
<sequence>MPGPEPAASSSQEATAQGELSFPPVSRQHILHCSYDYWFPKYRTSCIRSRIIPLTPEFISWLHEDGILLANEGNTNSDNGTAHDDDDNDDDDWEPSFSTSDHPPPPRDDNDVSDSDSDDGDPAPVRQPPDVRFPALHAEITSAIASLGGAVAPKLNWSSPKDATWISRHPNTMKCTSANDIYILLKSSSFISHDLDHAFDDTVPAPTSNHNNNTNDNDDKNNNNNNNNSSSSSPSPDFKHVLVLRAFFNPLPSLEFRCFVKDRTLIAITQRDLNYYDFLASLRPQIVQRTKELFQKLRFTFPDGNFVFDVYIPEADYREREEEAEAAGGREKKVLGRARLIDINPWAPRTDTILFDWSELLEKKVARPLFGFASDLQGEGVAEERECSTTDDDDDDEEEEEEEEEDDDDEPEVRLVEHDDPAAYNFSSSQYSAHKLPKDVVDASLAGEGGIREFAQRWQRITERRER</sequence>
<dbReference type="InterPro" id="IPR009772">
    <property type="entry name" value="CDC123"/>
</dbReference>
<feature type="compositionally biased region" description="Acidic residues" evidence="2">
    <location>
        <begin position="111"/>
        <end position="121"/>
    </location>
</feature>
<dbReference type="KEGG" id="mtm:MYCTH_2305132"/>
<keyword evidence="4" id="KW-1185">Reference proteome</keyword>
<evidence type="ECO:0000313" key="3">
    <source>
        <dbReference type="EMBL" id="AEO58083.1"/>
    </source>
</evidence>
<dbReference type="HOGENOM" id="CLU_034402_2_0_1"/>
<accession>G2QC54</accession>
<name>G2QC54_THET4</name>